<sequence>MREHKSVSTVSLGATLLIVSFLYIGTSVSAQQPGGPSLPAATPVALPSAYTAPAINYIRTWEPSIPLTDPAAVMANGQVADVKQTTQYFDGLGRLLQTVAKGMSDSGKDIVSPVVYDAFGREQYKYLPYRDMASDGKFKTSPFSVQQQFYQSSGSYPGEKIFYGQTEFEASPLSRVLKTYAPGNSWATRPVSQQYLVNTAQDSVRIWNIAAAGLPSSPGIYAAGQLTKNVTIDEDGGQVVEYKNKSGLIILKKVRLLPTANAAHMGWLCTYYVYDDLNNLRFVIPPLGTEKITSSWNVAAIANGLCFQYTYDGRNRMITKKVPGAGVVEMVYDVRDRLAFARDSNQRAQNQWLATFYDQLNRPVETALYSRNISREALQTQLNGAVNNSGTSSYTFPGTADLVVASHEAARNLYQATNSVTLEGGFDTGVSTDVDVNINPSLTGGRTDIPVSNPLPDIFSNGTLTPLTFIFYDNYNFTGAHAADSRYYSKPTTGGNPNAEPVTVGNMTKGLVTGSRVRILGTDTWLTTTSRYDDKGRVTQVTADNAAGGTEVVTTRYDFNGKVVSTYHVHKNTRSGVTPQTTLLTAMLYDARGRLKEVTKQLNDTSAMRTIARNSYDQIGQLVTKELGIIGSGTPLEKQTYDYNLRGWLRSISKDYLKNGGGGAHFGQELNYDYGFTSQSFNGNIAGIRWKGWNDTTQRAYGFTYDPVNRLKGAAFSQISAGNWQNTQVDFTASNISYDANGNLLSMHHRGLLNNAPADVDKLAYRYNDNSNQLKSVYDAVPVNTGLGDFSNSQADGIDYNYDGGGNLVKDENKQIASITYNHLNLPELVTVTGKGNIRFVYDAAGTKVRKTVTDNTGGTSRVTTTDYLGGFVYENDSLRFVGHEEGRIRPVYQAGQPLAFAYDYFVKDHLGNTRLVLTDQTNFSMYAATMETPNAATENLLFSNIDNTRSNKPVGYPADESAGNNESVAKLTATGTGKKIGPSLVLRVMAGDTVQLSSKAFYKSNGPVDKSSPVVPAENMLADLIAAFGGATTADATHGSTAPVGNTPFNANFYNNDYRQLKEKNPDQQPNKPKAYLNYVLFDDQFKMVEDNSGVKQVKAEPDQLQTLSQDKMVIKKSGFLYVYTSNESTQEVFFDNLMVAHSGGPVVEETHYYPFGLTMAGISSNAMAGSKYQENRLKYNGKELQCKEFGDGSGLELYDFSARNYDPQIGRWHSLDPMADRYLEMTPYSYVASNPIKYLDPDGKIIRDKDGNIVITTTGKQINAPLMVIGSAKNANGTMTQSAIDRTYEIVTMFADNGTPIQAMRLVSASQVDIIYDSEGRIVSSTTSSVDNNKFDCTADCHGYTFAENKLWIDDDQVNKILENDDQYECGVPEDLADIVVFKSQNEVVHSGRRNKDGTYNNNAGILTTEYNVTLDQASRGLTDVGNKNNTEFVRRRGAEKMLDTKLGSVSSNGTRTISDPEEIKKFLLQLKQ</sequence>
<dbReference type="InterPro" id="IPR045619">
    <property type="entry name" value="DUF6443"/>
</dbReference>
<protein>
    <submittedName>
        <fullName evidence="2">RHS repeat-associated core domain-containing protein</fullName>
    </submittedName>
</protein>
<dbReference type="InterPro" id="IPR022385">
    <property type="entry name" value="Rhs_assc_core"/>
</dbReference>
<feature type="domain" description="DUF6443" evidence="1">
    <location>
        <begin position="60"/>
        <end position="190"/>
    </location>
</feature>
<gene>
    <name evidence="2" type="ORF">HF329_31735</name>
</gene>
<evidence type="ECO:0000313" key="2">
    <source>
        <dbReference type="EMBL" id="QJB35628.1"/>
    </source>
</evidence>
<dbReference type="NCBIfam" id="TIGR03696">
    <property type="entry name" value="Rhs_assc_core"/>
    <property type="match status" value="1"/>
</dbReference>
<dbReference type="Gene3D" id="2.180.10.10">
    <property type="entry name" value="RHS repeat-associated core"/>
    <property type="match status" value="2"/>
</dbReference>
<dbReference type="PANTHER" id="PTHR32305:SF15">
    <property type="entry name" value="PROTEIN RHSA-RELATED"/>
    <property type="match status" value="1"/>
</dbReference>
<dbReference type="RefSeq" id="WP_168810899.1">
    <property type="nucleotide sequence ID" value="NZ_CP051205.1"/>
</dbReference>
<dbReference type="PANTHER" id="PTHR32305">
    <property type="match status" value="1"/>
</dbReference>
<evidence type="ECO:0000313" key="3">
    <source>
        <dbReference type="Proteomes" id="UP000502421"/>
    </source>
</evidence>
<dbReference type="Pfam" id="PF20041">
    <property type="entry name" value="DUF6443"/>
    <property type="match status" value="1"/>
</dbReference>
<dbReference type="KEGG" id="coy:HF329_31735"/>
<reference evidence="3" key="1">
    <citation type="submission" date="2020-04" db="EMBL/GenBank/DDBJ databases">
        <authorList>
            <person name="Kittiwongwattana C."/>
        </authorList>
    </citation>
    <scope>NUCLEOTIDE SEQUENCE [LARGE SCALE GENOMIC DNA]</scope>
    <source>
        <strain evidence="3">1310</strain>
    </source>
</reference>
<name>A0AAE7DAP7_9BACT</name>
<organism evidence="2 3">
    <name type="scientific">Chitinophaga oryzae</name>
    <dbReference type="NCBI Taxonomy" id="2725414"/>
    <lineage>
        <taxon>Bacteria</taxon>
        <taxon>Pseudomonadati</taxon>
        <taxon>Bacteroidota</taxon>
        <taxon>Chitinophagia</taxon>
        <taxon>Chitinophagales</taxon>
        <taxon>Chitinophagaceae</taxon>
        <taxon>Chitinophaga</taxon>
    </lineage>
</organism>
<evidence type="ECO:0000259" key="1">
    <source>
        <dbReference type="Pfam" id="PF20041"/>
    </source>
</evidence>
<dbReference type="InterPro" id="IPR050708">
    <property type="entry name" value="T6SS_VgrG/RHS"/>
</dbReference>
<dbReference type="EMBL" id="CP051205">
    <property type="protein sequence ID" value="QJB35628.1"/>
    <property type="molecule type" value="Genomic_DNA"/>
</dbReference>
<dbReference type="Proteomes" id="UP000502421">
    <property type="component" value="Chromosome"/>
</dbReference>
<accession>A0AAE7DAP7</accession>
<proteinExistence type="predicted"/>